<evidence type="ECO:0000313" key="2">
    <source>
        <dbReference type="EMBL" id="AAQ65794.1"/>
    </source>
</evidence>
<feature type="compositionally biased region" description="Polar residues" evidence="1">
    <location>
        <begin position="129"/>
        <end position="139"/>
    </location>
</feature>
<name>Q7MWK0_PORGI</name>
<evidence type="ECO:0000313" key="3">
    <source>
        <dbReference type="Proteomes" id="UP000000588"/>
    </source>
</evidence>
<dbReference type="AlphaFoldDB" id="Q7MWK0"/>
<organism evidence="2 3">
    <name type="scientific">Porphyromonas gingivalis (strain ATCC BAA-308 / W83)</name>
    <dbReference type="NCBI Taxonomy" id="242619"/>
    <lineage>
        <taxon>Bacteria</taxon>
        <taxon>Pseudomonadati</taxon>
        <taxon>Bacteroidota</taxon>
        <taxon>Bacteroidia</taxon>
        <taxon>Bacteroidales</taxon>
        <taxon>Porphyromonadaceae</taxon>
        <taxon>Porphyromonas</taxon>
    </lineage>
</organism>
<accession>Q7MWK0</accession>
<dbReference type="HOGENOM" id="CLU_1843315_0_0_10"/>
<dbReference type="STRING" id="242619.PG_0610"/>
<dbReference type="PATRIC" id="fig|242619.8.peg.555"/>
<evidence type="ECO:0000256" key="1">
    <source>
        <dbReference type="SAM" id="MobiDB-lite"/>
    </source>
</evidence>
<feature type="region of interest" description="Disordered" evidence="1">
    <location>
        <begin position="107"/>
        <end position="139"/>
    </location>
</feature>
<reference evidence="2 3" key="1">
    <citation type="journal article" date="2003" name="J. Bacteriol.">
        <title>Complete genome sequence of the oral pathogenic bacterium Porphyromonas gingivalis strain W83.</title>
        <authorList>
            <person name="Nelson K."/>
            <person name="Fleishmann R."/>
            <person name="DeBoy R."/>
            <person name="Paulsen I."/>
            <person name="Fouts D."/>
            <person name="Eisen J."/>
            <person name="Daugherty S."/>
            <person name="Dodson R."/>
            <person name="Durkin A."/>
            <person name="Gwinn M."/>
            <person name="Haft D."/>
            <person name="Kolonay J."/>
            <person name="Nelson W."/>
            <person name="White O."/>
            <person name="Mason T."/>
            <person name="Tallon L."/>
            <person name="Gray J."/>
            <person name="Granger D."/>
            <person name="Tettelin H."/>
            <person name="Dong H."/>
            <person name="Galvin J."/>
            <person name="Duncan M."/>
            <person name="Dewhirst F."/>
            <person name="Fraser C."/>
        </authorList>
    </citation>
    <scope>NUCLEOTIDE SEQUENCE [LARGE SCALE GENOMIC DNA]</scope>
    <source>
        <strain evidence="3">ATCC BAA-308 / W83</strain>
    </source>
</reference>
<sequence>MTLYLQVCRQCAWWIFAVFHKMVSIQLFFGHNVENEFKLCKYFPQKLHHADYTLKCNSRWWEKKDLANFVLLKSIAPNSGFPRVLEASNKLKKRILYRMLHIHKPPTMTDHDRSSGIKPEQAPIRIFRHSNSPRSDPRL</sequence>
<gene>
    <name evidence="2" type="ordered locus">PG_0610</name>
</gene>
<dbReference type="EMBL" id="AE015924">
    <property type="protein sequence ID" value="AAQ65794.1"/>
    <property type="molecule type" value="Genomic_DNA"/>
</dbReference>
<dbReference type="Proteomes" id="UP000000588">
    <property type="component" value="Chromosome"/>
</dbReference>
<dbReference type="KEGG" id="pgi:PG_0610"/>
<dbReference type="EnsemblBacteria" id="AAQ65794">
    <property type="protein sequence ID" value="AAQ65794"/>
    <property type="gene ID" value="PG_0610"/>
</dbReference>
<dbReference type="BioCyc" id="PGIN242619:G1G02-564-MONOMER"/>
<keyword evidence="3" id="KW-1185">Reference proteome</keyword>
<protein>
    <submittedName>
        <fullName evidence="2">Uncharacterized protein</fullName>
    </submittedName>
</protein>
<proteinExistence type="predicted"/>